<dbReference type="InterPro" id="IPR001525">
    <property type="entry name" value="C5_MeTfrase"/>
</dbReference>
<dbReference type="Pfam" id="PF00145">
    <property type="entry name" value="DNA_methylase"/>
    <property type="match status" value="1"/>
</dbReference>
<accession>A0A6J5R694</accession>
<dbReference type="InterPro" id="IPR029063">
    <property type="entry name" value="SAM-dependent_MTases_sf"/>
</dbReference>
<gene>
    <name evidence="4" type="ORF">UFOVP1176_1</name>
</gene>
<evidence type="ECO:0000256" key="3">
    <source>
        <dbReference type="SAM" id="MobiDB-lite"/>
    </source>
</evidence>
<dbReference type="Gene3D" id="3.40.50.150">
    <property type="entry name" value="Vaccinia Virus protein VP39"/>
    <property type="match status" value="1"/>
</dbReference>
<dbReference type="EMBL" id="LR797122">
    <property type="protein sequence ID" value="CAB4188265.1"/>
    <property type="molecule type" value="Genomic_DNA"/>
</dbReference>
<reference evidence="4" key="1">
    <citation type="submission" date="2020-05" db="EMBL/GenBank/DDBJ databases">
        <authorList>
            <person name="Chiriac C."/>
            <person name="Salcher M."/>
            <person name="Ghai R."/>
            <person name="Kavagutti S V."/>
        </authorList>
    </citation>
    <scope>NUCLEOTIDE SEQUENCE</scope>
</reference>
<sequence>RSGMWREMARIIYEVQPRFAFVENSPMLTSRGLGTVLGDLASMGFDARWGVLGAADVGANHQRNRIWIVARNLANASMPNESACSHTTKHRKGTSGKFGGSSSSQGEMADTDSPGLGTGWREGLHSKRETGFIAAPSNTTMANANGLRELQPQGGQCDQRGWFGNGSEDMGNTSCEGLSIPRPQSVGSHWEQVGRPAASASWWQAEPNVGRVADGVAARVDRLKAIGNGQVPLCAATAWRILQ</sequence>
<evidence type="ECO:0000313" key="4">
    <source>
        <dbReference type="EMBL" id="CAB4188265.1"/>
    </source>
</evidence>
<protein>
    <submittedName>
        <fullName evidence="4">S-adenosyl-L-methionine-dependent methyltransferase</fullName>
    </submittedName>
</protein>
<dbReference type="GO" id="GO:0008168">
    <property type="term" value="F:methyltransferase activity"/>
    <property type="evidence" value="ECO:0007669"/>
    <property type="project" value="UniProtKB-KW"/>
</dbReference>
<organism evidence="4">
    <name type="scientific">uncultured Caudovirales phage</name>
    <dbReference type="NCBI Taxonomy" id="2100421"/>
    <lineage>
        <taxon>Viruses</taxon>
        <taxon>Duplodnaviria</taxon>
        <taxon>Heunggongvirae</taxon>
        <taxon>Uroviricota</taxon>
        <taxon>Caudoviricetes</taxon>
        <taxon>Peduoviridae</taxon>
        <taxon>Maltschvirus</taxon>
        <taxon>Maltschvirus maltsch</taxon>
    </lineage>
</organism>
<keyword evidence="2 4" id="KW-0808">Transferase</keyword>
<proteinExistence type="predicted"/>
<keyword evidence="1 4" id="KW-0489">Methyltransferase</keyword>
<name>A0A6J5R694_9CAUD</name>
<evidence type="ECO:0000256" key="1">
    <source>
        <dbReference type="ARBA" id="ARBA00022603"/>
    </source>
</evidence>
<feature type="non-terminal residue" evidence="4">
    <location>
        <position position="1"/>
    </location>
</feature>
<dbReference type="SUPFAM" id="SSF53335">
    <property type="entry name" value="S-adenosyl-L-methionine-dependent methyltransferases"/>
    <property type="match status" value="1"/>
</dbReference>
<feature type="region of interest" description="Disordered" evidence="3">
    <location>
        <begin position="79"/>
        <end position="123"/>
    </location>
</feature>
<dbReference type="GO" id="GO:0032259">
    <property type="term" value="P:methylation"/>
    <property type="evidence" value="ECO:0007669"/>
    <property type="project" value="UniProtKB-KW"/>
</dbReference>
<evidence type="ECO:0000256" key="2">
    <source>
        <dbReference type="ARBA" id="ARBA00022679"/>
    </source>
</evidence>